<dbReference type="CDD" id="cd03379">
    <property type="entry name" value="beta_CA_cladeD"/>
    <property type="match status" value="1"/>
</dbReference>
<keyword evidence="4 6" id="KW-0862">Zinc</keyword>
<keyword evidence="8" id="KW-1185">Reference proteome</keyword>
<dbReference type="InterPro" id="IPR036874">
    <property type="entry name" value="Carbonic_anhydrase_sf"/>
</dbReference>
<dbReference type="EC" id="4.2.1.1" evidence="2"/>
<sequence length="187" mass="20937">MSKLEQIIAYNKNFINNKEYEEYVTTKIPKKKMVILSCMDTRLTELLPKAMNIKNGDAKIIKDAGATVIHPFGGVMRSILVAVYEFGAEDVFVVGHHGCGMSNLDTKSLVNKMIDSGIKEETLSTLEKAGINVERWLHGFESVEESIRESVKMIKEHPLFPKDIKVHGLIMSPETGEVEIIVNGDMK</sequence>
<protein>
    <recommendedName>
        <fullName evidence="2">carbonic anhydrase</fullName>
        <ecNumber evidence="2">4.2.1.1</ecNumber>
    </recommendedName>
</protein>
<name>A0A1S8TBJ8_9CLOT</name>
<dbReference type="STRING" id="29367.CLPUN_34080"/>
<dbReference type="RefSeq" id="WP_077848437.1">
    <property type="nucleotide sequence ID" value="NZ_LZZM01000189.1"/>
</dbReference>
<dbReference type="Proteomes" id="UP000190890">
    <property type="component" value="Unassembled WGS sequence"/>
</dbReference>
<dbReference type="GO" id="GO:0004089">
    <property type="term" value="F:carbonate dehydratase activity"/>
    <property type="evidence" value="ECO:0007669"/>
    <property type="project" value="UniProtKB-EC"/>
</dbReference>
<evidence type="ECO:0000313" key="7">
    <source>
        <dbReference type="EMBL" id="OOM75167.1"/>
    </source>
</evidence>
<keyword evidence="7" id="KW-0456">Lyase</keyword>
<evidence type="ECO:0000256" key="2">
    <source>
        <dbReference type="ARBA" id="ARBA00012925"/>
    </source>
</evidence>
<dbReference type="Pfam" id="PF00484">
    <property type="entry name" value="Pro_CA"/>
    <property type="match status" value="1"/>
</dbReference>
<evidence type="ECO:0000313" key="8">
    <source>
        <dbReference type="Proteomes" id="UP000190890"/>
    </source>
</evidence>
<accession>A0A1S8TBJ8</accession>
<comment type="caution">
    <text evidence="7">The sequence shown here is derived from an EMBL/GenBank/DDBJ whole genome shotgun (WGS) entry which is preliminary data.</text>
</comment>
<dbReference type="InterPro" id="IPR001765">
    <property type="entry name" value="Carbonic_anhydrase"/>
</dbReference>
<feature type="binding site" evidence="6">
    <location>
        <position position="96"/>
    </location>
    <ligand>
        <name>Zn(2+)</name>
        <dbReference type="ChEBI" id="CHEBI:29105"/>
    </ligand>
</feature>
<dbReference type="PANTHER" id="PTHR43175">
    <property type="entry name" value="CARBONIC ANHYDRASE"/>
    <property type="match status" value="1"/>
</dbReference>
<evidence type="ECO:0000256" key="5">
    <source>
        <dbReference type="ARBA" id="ARBA00048348"/>
    </source>
</evidence>
<dbReference type="AlphaFoldDB" id="A0A1S8TBJ8"/>
<proteinExistence type="inferred from homology"/>
<comment type="cofactor">
    <cofactor evidence="6">
        <name>Zn(2+)</name>
        <dbReference type="ChEBI" id="CHEBI:29105"/>
    </cofactor>
    <text evidence="6">Binds 1 zinc ion per subunit.</text>
</comment>
<dbReference type="PANTHER" id="PTHR43175:SF3">
    <property type="entry name" value="CARBON DISULFIDE HYDROLASE"/>
    <property type="match status" value="1"/>
</dbReference>
<evidence type="ECO:0000256" key="6">
    <source>
        <dbReference type="PIRSR" id="PIRSR601765-1"/>
    </source>
</evidence>
<comment type="catalytic activity">
    <reaction evidence="5">
        <text>hydrogencarbonate + H(+) = CO2 + H2O</text>
        <dbReference type="Rhea" id="RHEA:10748"/>
        <dbReference type="ChEBI" id="CHEBI:15377"/>
        <dbReference type="ChEBI" id="CHEBI:15378"/>
        <dbReference type="ChEBI" id="CHEBI:16526"/>
        <dbReference type="ChEBI" id="CHEBI:17544"/>
        <dbReference type="EC" id="4.2.1.1"/>
    </reaction>
</comment>
<feature type="binding site" evidence="6">
    <location>
        <position position="99"/>
    </location>
    <ligand>
        <name>Zn(2+)</name>
        <dbReference type="ChEBI" id="CHEBI:29105"/>
    </ligand>
</feature>
<dbReference type="SMART" id="SM00947">
    <property type="entry name" value="Pro_CA"/>
    <property type="match status" value="1"/>
</dbReference>
<feature type="binding site" evidence="6">
    <location>
        <position position="38"/>
    </location>
    <ligand>
        <name>Zn(2+)</name>
        <dbReference type="ChEBI" id="CHEBI:29105"/>
    </ligand>
</feature>
<evidence type="ECO:0000256" key="3">
    <source>
        <dbReference type="ARBA" id="ARBA00022723"/>
    </source>
</evidence>
<organism evidence="7 8">
    <name type="scientific">Clostridium puniceum</name>
    <dbReference type="NCBI Taxonomy" id="29367"/>
    <lineage>
        <taxon>Bacteria</taxon>
        <taxon>Bacillati</taxon>
        <taxon>Bacillota</taxon>
        <taxon>Clostridia</taxon>
        <taxon>Eubacteriales</taxon>
        <taxon>Clostridiaceae</taxon>
        <taxon>Clostridium</taxon>
    </lineage>
</organism>
<evidence type="ECO:0000256" key="1">
    <source>
        <dbReference type="ARBA" id="ARBA00006217"/>
    </source>
</evidence>
<dbReference type="Gene3D" id="3.40.1050.10">
    <property type="entry name" value="Carbonic anhydrase"/>
    <property type="match status" value="1"/>
</dbReference>
<reference evidence="7 8" key="1">
    <citation type="submission" date="2016-05" db="EMBL/GenBank/DDBJ databases">
        <title>Microbial solvent formation.</title>
        <authorList>
            <person name="Poehlein A."/>
            <person name="Montoya Solano J.D."/>
            <person name="Flitsch S."/>
            <person name="Krabben P."/>
            <person name="Duerre P."/>
            <person name="Daniel R."/>
        </authorList>
    </citation>
    <scope>NUCLEOTIDE SEQUENCE [LARGE SCALE GENOMIC DNA]</scope>
    <source>
        <strain evidence="7 8">DSM 2619</strain>
    </source>
</reference>
<dbReference type="EMBL" id="LZZM01000189">
    <property type="protein sequence ID" value="OOM75167.1"/>
    <property type="molecule type" value="Genomic_DNA"/>
</dbReference>
<comment type="similarity">
    <text evidence="1">Belongs to the beta-class carbonic anhydrase family.</text>
</comment>
<evidence type="ECO:0000256" key="4">
    <source>
        <dbReference type="ARBA" id="ARBA00022833"/>
    </source>
</evidence>
<dbReference type="GO" id="GO:0008270">
    <property type="term" value="F:zinc ion binding"/>
    <property type="evidence" value="ECO:0007669"/>
    <property type="project" value="InterPro"/>
</dbReference>
<gene>
    <name evidence="7" type="primary">mtcA1</name>
    <name evidence="7" type="ORF">CLPUN_34080</name>
</gene>
<keyword evidence="3 6" id="KW-0479">Metal-binding</keyword>
<dbReference type="SUPFAM" id="SSF53056">
    <property type="entry name" value="beta-carbonic anhydrase, cab"/>
    <property type="match status" value="1"/>
</dbReference>
<feature type="binding site" evidence="6">
    <location>
        <position position="40"/>
    </location>
    <ligand>
        <name>Zn(2+)</name>
        <dbReference type="ChEBI" id="CHEBI:29105"/>
    </ligand>
</feature>
<dbReference type="OrthoDB" id="9792260at2"/>